<dbReference type="GeneID" id="34517859"/>
<accession>W6MFB9</accession>
<organism evidence="8 9">
    <name type="scientific">Kuraishia capsulata CBS 1993</name>
    <dbReference type="NCBI Taxonomy" id="1382522"/>
    <lineage>
        <taxon>Eukaryota</taxon>
        <taxon>Fungi</taxon>
        <taxon>Dikarya</taxon>
        <taxon>Ascomycota</taxon>
        <taxon>Saccharomycotina</taxon>
        <taxon>Pichiomycetes</taxon>
        <taxon>Pichiales</taxon>
        <taxon>Pichiaceae</taxon>
        <taxon>Kuraishia</taxon>
    </lineage>
</organism>
<comment type="catalytic activity">
    <reaction evidence="6">
        <text>choline + 2 reduced [2Fe-2S]-[ferredoxin] + O2 + 2 H(+) = betaine aldehyde hydrate + 2 oxidized [2Fe-2S]-[ferredoxin] + H2O</text>
        <dbReference type="Rhea" id="RHEA:17769"/>
        <dbReference type="Rhea" id="RHEA-COMP:10000"/>
        <dbReference type="Rhea" id="RHEA-COMP:10001"/>
        <dbReference type="ChEBI" id="CHEBI:15354"/>
        <dbReference type="ChEBI" id="CHEBI:15377"/>
        <dbReference type="ChEBI" id="CHEBI:15378"/>
        <dbReference type="ChEBI" id="CHEBI:15379"/>
        <dbReference type="ChEBI" id="CHEBI:15870"/>
        <dbReference type="ChEBI" id="CHEBI:33737"/>
        <dbReference type="ChEBI" id="CHEBI:33738"/>
        <dbReference type="EC" id="1.14.15.7"/>
    </reaction>
</comment>
<dbReference type="GO" id="GO:0019133">
    <property type="term" value="F:choline monooxygenase activity"/>
    <property type="evidence" value="ECO:0007669"/>
    <property type="project" value="UniProtKB-EC"/>
</dbReference>
<evidence type="ECO:0000313" key="8">
    <source>
        <dbReference type="EMBL" id="CDK24454.1"/>
    </source>
</evidence>
<dbReference type="EC" id="1.14.15.7" evidence="4"/>
<dbReference type="RefSeq" id="XP_022456471.1">
    <property type="nucleotide sequence ID" value="XM_022604955.1"/>
</dbReference>
<dbReference type="InterPro" id="IPR015879">
    <property type="entry name" value="Ring_hydroxy_dOase_asu_C_dom"/>
</dbReference>
<reference evidence="8" key="2">
    <citation type="submission" date="2014-02" db="EMBL/GenBank/DDBJ databases">
        <title>Complete DNA sequence of /Kuraishia capsulata/ illustrates novel genomic features among budding yeasts (/Saccharomycotina/).</title>
        <authorList>
            <person name="Morales L."/>
            <person name="Noel B."/>
            <person name="Porcel B."/>
            <person name="Marcet-Houben M."/>
            <person name="Hullo M-F."/>
            <person name="Sacerdot C."/>
            <person name="Tekaia F."/>
            <person name="Leh-Louis V."/>
            <person name="Despons L."/>
            <person name="Khanna V."/>
            <person name="Aury J-M."/>
            <person name="Barbe V."/>
            <person name="Couloux A."/>
            <person name="Labadie K."/>
            <person name="Pelletier E."/>
            <person name="Souciet J-L."/>
            <person name="Boekhout T."/>
            <person name="Gabaldon T."/>
            <person name="Wincker P."/>
            <person name="Dujon B."/>
        </authorList>
    </citation>
    <scope>NUCLEOTIDE SEQUENCE</scope>
    <source>
        <strain evidence="8">CBS 1993</strain>
    </source>
</reference>
<dbReference type="InterPro" id="IPR001663">
    <property type="entry name" value="Rng_hydr_dOase-A"/>
</dbReference>
<comment type="function">
    <text evidence="1">Catalyzes the first step of the osmoprotectant glycine betaine synthesis.</text>
</comment>
<dbReference type="PANTHER" id="PTHR43756:SF3">
    <property type="entry name" value="CHOLINE MONOOXYGENASE, CHLOROPLASTIC"/>
    <property type="match status" value="1"/>
</dbReference>
<dbReference type="PANTHER" id="PTHR43756">
    <property type="entry name" value="CHOLINE MONOOXYGENASE, CHLOROPLASTIC"/>
    <property type="match status" value="1"/>
</dbReference>
<feature type="domain" description="Aromatic-ring-hydroxylating dioxygenase alpha subunit C-terminal" evidence="7">
    <location>
        <begin position="161"/>
        <end position="314"/>
    </location>
</feature>
<evidence type="ECO:0000256" key="2">
    <source>
        <dbReference type="ARBA" id="ARBA00004866"/>
    </source>
</evidence>
<reference evidence="8" key="1">
    <citation type="submission" date="2013-12" db="EMBL/GenBank/DDBJ databases">
        <authorList>
            <person name="Genoscope - CEA"/>
        </authorList>
    </citation>
    <scope>NUCLEOTIDE SEQUENCE</scope>
    <source>
        <strain evidence="8">CBS 1993</strain>
    </source>
</reference>
<dbReference type="Proteomes" id="UP000019384">
    <property type="component" value="Unassembled WGS sequence"/>
</dbReference>
<evidence type="ECO:0000256" key="1">
    <source>
        <dbReference type="ARBA" id="ARBA00002149"/>
    </source>
</evidence>
<dbReference type="GO" id="GO:0019285">
    <property type="term" value="P:glycine betaine biosynthetic process from choline"/>
    <property type="evidence" value="ECO:0007669"/>
    <property type="project" value="UniProtKB-UniPathway"/>
</dbReference>
<dbReference type="STRING" id="1382522.W6MFB9"/>
<keyword evidence="9" id="KW-1185">Reference proteome</keyword>
<dbReference type="GO" id="GO:0005506">
    <property type="term" value="F:iron ion binding"/>
    <property type="evidence" value="ECO:0007669"/>
    <property type="project" value="InterPro"/>
</dbReference>
<dbReference type="OrthoDB" id="426882at2759"/>
<dbReference type="EMBL" id="HG793125">
    <property type="protein sequence ID" value="CDK24454.1"/>
    <property type="molecule type" value="Genomic_DNA"/>
</dbReference>
<dbReference type="GO" id="GO:0051537">
    <property type="term" value="F:2 iron, 2 sulfur cluster binding"/>
    <property type="evidence" value="ECO:0007669"/>
    <property type="project" value="InterPro"/>
</dbReference>
<evidence type="ECO:0000256" key="6">
    <source>
        <dbReference type="ARBA" id="ARBA00049097"/>
    </source>
</evidence>
<proteinExistence type="inferred from homology"/>
<dbReference type="Gene3D" id="3.90.380.10">
    <property type="entry name" value="Naphthalene 1,2-dioxygenase Alpha Subunit, Chain A, domain 1"/>
    <property type="match status" value="1"/>
</dbReference>
<evidence type="ECO:0000259" key="7">
    <source>
        <dbReference type="Pfam" id="PF00848"/>
    </source>
</evidence>
<dbReference type="UniPathway" id="UPA00529">
    <property type="reaction ID" value="UER00430"/>
</dbReference>
<comment type="similarity">
    <text evidence="3">Belongs to the choline monooxygenase family.</text>
</comment>
<name>W6MFB9_9ASCO</name>
<dbReference type="HOGENOM" id="CLU_026244_0_0_1"/>
<comment type="pathway">
    <text evidence="2">Amine and polyamine biosynthesis; betaine biosynthesis via choline pathway; betaine aldehyde from choline (monooxygenase route): step 1/1.</text>
</comment>
<evidence type="ECO:0000256" key="4">
    <source>
        <dbReference type="ARBA" id="ARBA00012763"/>
    </source>
</evidence>
<protein>
    <recommendedName>
        <fullName evidence="5">Choline monooxygenase, chloroplastic</fullName>
        <ecNumber evidence="4">1.14.15.7</ecNumber>
    </recommendedName>
</protein>
<evidence type="ECO:0000256" key="3">
    <source>
        <dbReference type="ARBA" id="ARBA00010848"/>
    </source>
</evidence>
<dbReference type="Pfam" id="PF00848">
    <property type="entry name" value="Ring_hydroxyl_A"/>
    <property type="match status" value="1"/>
</dbReference>
<dbReference type="AlphaFoldDB" id="W6MFB9"/>
<evidence type="ECO:0000313" key="9">
    <source>
        <dbReference type="Proteomes" id="UP000019384"/>
    </source>
</evidence>
<dbReference type="SUPFAM" id="SSF55961">
    <property type="entry name" value="Bet v1-like"/>
    <property type="match status" value="1"/>
</dbReference>
<evidence type="ECO:0000256" key="5">
    <source>
        <dbReference type="ARBA" id="ARBA00014931"/>
    </source>
</evidence>
<gene>
    <name evidence="8" type="ORF">KUCA_T00000417001</name>
</gene>
<sequence length="317" mass="36706">MGLPVTLPASWYTSDQFLKVAQEKIFDKGWQFISPITRFVKDQEDGEKYCQFNLLGNPFFVVDDIEDVYKVTKIDAYYGKYEDYLTGAETEEQLHHVLQTLKKVNTHVTPSGLLFASHQTTPPDFNEYYGNQLEQFIGDKDFRARPIRRKLVYECDYGFMTFIDGYQECLHCTYTHPGLAKAFAMDFYKVETYTNFCRHLAETTNGDPSVTEPGLFLYFFPTCSLNCYAGGMGIFRCCPLTGSKCRMEFDYFFDGSDEDFEKYFNFARQVAVEDIELCESCQTNLECGMYQVGTLNPENERGVVYYQQLIKDRITVA</sequence>